<keyword evidence="2" id="KW-1185">Reference proteome</keyword>
<dbReference type="Proteomes" id="UP000678393">
    <property type="component" value="Unassembled WGS sequence"/>
</dbReference>
<dbReference type="OrthoDB" id="10064757at2759"/>
<gene>
    <name evidence="1" type="ORF">CUNI_LOCUS17772</name>
</gene>
<dbReference type="EMBL" id="CAJHNH020005168">
    <property type="protein sequence ID" value="CAG5132214.1"/>
    <property type="molecule type" value="Genomic_DNA"/>
</dbReference>
<proteinExistence type="predicted"/>
<organism evidence="1 2">
    <name type="scientific">Candidula unifasciata</name>
    <dbReference type="NCBI Taxonomy" id="100452"/>
    <lineage>
        <taxon>Eukaryota</taxon>
        <taxon>Metazoa</taxon>
        <taxon>Spiralia</taxon>
        <taxon>Lophotrochozoa</taxon>
        <taxon>Mollusca</taxon>
        <taxon>Gastropoda</taxon>
        <taxon>Heterobranchia</taxon>
        <taxon>Euthyneura</taxon>
        <taxon>Panpulmonata</taxon>
        <taxon>Eupulmonata</taxon>
        <taxon>Stylommatophora</taxon>
        <taxon>Helicina</taxon>
        <taxon>Helicoidea</taxon>
        <taxon>Geomitridae</taxon>
        <taxon>Candidula</taxon>
    </lineage>
</organism>
<comment type="caution">
    <text evidence="1">The sequence shown here is derived from an EMBL/GenBank/DDBJ whole genome shotgun (WGS) entry which is preliminary data.</text>
</comment>
<name>A0A8S3ZRX3_9EUPU</name>
<accession>A0A8S3ZRX3</accession>
<protein>
    <submittedName>
        <fullName evidence="1">Uncharacterized protein</fullName>
    </submittedName>
</protein>
<evidence type="ECO:0000313" key="2">
    <source>
        <dbReference type="Proteomes" id="UP000678393"/>
    </source>
</evidence>
<reference evidence="1" key="1">
    <citation type="submission" date="2021-04" db="EMBL/GenBank/DDBJ databases">
        <authorList>
            <consortium name="Molecular Ecology Group"/>
        </authorList>
    </citation>
    <scope>NUCLEOTIDE SEQUENCE</scope>
</reference>
<sequence length="583" mass="66938">MIMICTASVRNQKVLLQFTHRVYKQIWTCTQFCRLPENLSCTSSQLCLLLRNHVHQKHYQDSGSPNYNKYNAVGLKSYHQKQNDRRWPWIEKMHRQLMKSVVLPPDKQALKQKLDNSHSTGDLMSMVWSIHKIDKESMNFLAVLWQRFDLMTLEEILTVADVFYLQNVHVPSYASAMITFADEQFESLVITPLQLTRLMFHINNHGSAPQSLFHSIEKTMSDNLSDFDVNLVAAICMLLFTCQSRIKSPILVDKIAKKLLENFRSLQEPSYLHMLMKMFRYSNYINVSFYKKLGDILVNSNFLNRCKSQTHIMHIAFAYACVSVTHPQLFHHILMACQKTFDHSRSKDIAKTIWACGNLVTNQKENIACIHDIVLQLRKDISVRTVRDYPESLIELLMGLAMLNIYPYDLFNVAFDPVILKILYGLPPDREKFIQLMFLDNSLSIECPDYSGCRLTEADRAVVAQKVAAKCVDMDIQLRKSVKPAVAALTSVLNADLVECMFVLPHCQTTDILLAYDMSKQQFVKPVTKPLGSKTIGTDHDKSVQQLVLVLMSRTQTSYDGQPLGLLHCKIRQLKALGYLVVT</sequence>
<evidence type="ECO:0000313" key="1">
    <source>
        <dbReference type="EMBL" id="CAG5132214.1"/>
    </source>
</evidence>
<dbReference type="AlphaFoldDB" id="A0A8S3ZRX3"/>
<feature type="non-terminal residue" evidence="1">
    <location>
        <position position="583"/>
    </location>
</feature>